<protein>
    <submittedName>
        <fullName evidence="2">Endolytic transglycosylase MltG</fullName>
    </submittedName>
</protein>
<sequence>MGYELVEKESTNKEAINQETTPKKEETQTITPSESETYQFQIPTGMGSDDISRLLFENNIIEDADQFEIYLKDHDLAKKIQIGTYQLHKGMTFEEISDTITK</sequence>
<evidence type="ECO:0000313" key="3">
    <source>
        <dbReference type="Proteomes" id="UP000602076"/>
    </source>
</evidence>
<gene>
    <name evidence="2" type="ORF">IEO70_04655</name>
</gene>
<dbReference type="Pfam" id="PF02618">
    <property type="entry name" value="YceG"/>
    <property type="match status" value="1"/>
</dbReference>
<feature type="region of interest" description="Disordered" evidence="1">
    <location>
        <begin position="1"/>
        <end position="35"/>
    </location>
</feature>
<evidence type="ECO:0000313" key="2">
    <source>
        <dbReference type="EMBL" id="MBD3107649.1"/>
    </source>
</evidence>
<dbReference type="InterPro" id="IPR003770">
    <property type="entry name" value="MLTG-like"/>
</dbReference>
<keyword evidence="3" id="KW-1185">Reference proteome</keyword>
<evidence type="ECO:0000256" key="1">
    <source>
        <dbReference type="SAM" id="MobiDB-lite"/>
    </source>
</evidence>
<reference evidence="2" key="1">
    <citation type="submission" date="2020-09" db="EMBL/GenBank/DDBJ databases">
        <title>Bacillus faecalis sp. nov., a moderately halophilic bacterium isolated from cow faeces.</title>
        <authorList>
            <person name="Jiang L."/>
            <person name="Lee J."/>
        </authorList>
    </citation>
    <scope>NUCLEOTIDE SEQUENCE</scope>
    <source>
        <strain evidence="2">AGMB 02131</strain>
    </source>
</reference>
<dbReference type="Gene3D" id="3.30.1490.480">
    <property type="entry name" value="Endolytic murein transglycosylase"/>
    <property type="match status" value="1"/>
</dbReference>
<proteinExistence type="predicted"/>
<comment type="caution">
    <text evidence="2">The sequence shown here is derived from an EMBL/GenBank/DDBJ whole genome shotgun (WGS) entry which is preliminary data.</text>
</comment>
<name>A0A927HA78_9BACI</name>
<dbReference type="AlphaFoldDB" id="A0A927HA78"/>
<feature type="compositionally biased region" description="Basic and acidic residues" evidence="1">
    <location>
        <begin position="1"/>
        <end position="12"/>
    </location>
</feature>
<dbReference type="EMBL" id="JACXSI010000008">
    <property type="protein sequence ID" value="MBD3107649.1"/>
    <property type="molecule type" value="Genomic_DNA"/>
</dbReference>
<accession>A0A927HA78</accession>
<dbReference type="Proteomes" id="UP000602076">
    <property type="component" value="Unassembled WGS sequence"/>
</dbReference>
<organism evidence="2 3">
    <name type="scientific">Peribacillus faecalis</name>
    <dbReference type="NCBI Taxonomy" id="2772559"/>
    <lineage>
        <taxon>Bacteria</taxon>
        <taxon>Bacillati</taxon>
        <taxon>Bacillota</taxon>
        <taxon>Bacilli</taxon>
        <taxon>Bacillales</taxon>
        <taxon>Bacillaceae</taxon>
        <taxon>Peribacillus</taxon>
    </lineage>
</organism>